<sequence>MHLLIPVNIQGNTMTPAAIRESAVDFKKEWIYAGADNEKQKKIRANKQNKHNNRKRRYLIRDEFEHHTVPLFLVLKGLENSNIALSEAQVIFQVVEDHDVDNPSDNYNINIDEDLYEEAHSYVELN</sequence>
<proteinExistence type="predicted"/>
<reference evidence="1" key="1">
    <citation type="submission" date="2021-06" db="EMBL/GenBank/DDBJ databases">
        <authorList>
            <person name="Kallberg Y."/>
            <person name="Tangrot J."/>
            <person name="Rosling A."/>
        </authorList>
    </citation>
    <scope>NUCLEOTIDE SEQUENCE</scope>
    <source>
        <strain evidence="1">AU212A</strain>
    </source>
</reference>
<protein>
    <submittedName>
        <fullName evidence="1">4285_t:CDS:1</fullName>
    </submittedName>
</protein>
<comment type="caution">
    <text evidence="1">The sequence shown here is derived from an EMBL/GenBank/DDBJ whole genome shotgun (WGS) entry which is preliminary data.</text>
</comment>
<evidence type="ECO:0000313" key="1">
    <source>
        <dbReference type="EMBL" id="CAG8554017.1"/>
    </source>
</evidence>
<evidence type="ECO:0000313" key="2">
    <source>
        <dbReference type="Proteomes" id="UP000789860"/>
    </source>
</evidence>
<accession>A0ACA9LVQ1</accession>
<keyword evidence="2" id="KW-1185">Reference proteome</keyword>
<dbReference type="EMBL" id="CAJVPM010008297">
    <property type="protein sequence ID" value="CAG8554017.1"/>
    <property type="molecule type" value="Genomic_DNA"/>
</dbReference>
<dbReference type="Proteomes" id="UP000789860">
    <property type="component" value="Unassembled WGS sequence"/>
</dbReference>
<gene>
    <name evidence="1" type="ORF">SCALOS_LOCUS5279</name>
</gene>
<name>A0ACA9LVQ1_9GLOM</name>
<organism evidence="1 2">
    <name type="scientific">Scutellospora calospora</name>
    <dbReference type="NCBI Taxonomy" id="85575"/>
    <lineage>
        <taxon>Eukaryota</taxon>
        <taxon>Fungi</taxon>
        <taxon>Fungi incertae sedis</taxon>
        <taxon>Mucoromycota</taxon>
        <taxon>Glomeromycotina</taxon>
        <taxon>Glomeromycetes</taxon>
        <taxon>Diversisporales</taxon>
        <taxon>Gigasporaceae</taxon>
        <taxon>Scutellospora</taxon>
    </lineage>
</organism>